<keyword evidence="8" id="KW-1185">Reference proteome</keyword>
<protein>
    <submittedName>
        <fullName evidence="9">LOW QUALITY PROTEIN: protein FAM189A2</fullName>
    </submittedName>
</protein>
<evidence type="ECO:0000313" key="8">
    <source>
        <dbReference type="Proteomes" id="UP000261680"/>
    </source>
</evidence>
<feature type="compositionally biased region" description="Pro residues" evidence="6">
    <location>
        <begin position="107"/>
        <end position="118"/>
    </location>
</feature>
<dbReference type="Proteomes" id="UP000261680">
    <property type="component" value="Unplaced"/>
</dbReference>
<evidence type="ECO:0000256" key="2">
    <source>
        <dbReference type="ARBA" id="ARBA00022692"/>
    </source>
</evidence>
<dbReference type="GeneID" id="103663247"/>
<dbReference type="PANTHER" id="PTHR17615">
    <property type="entry name" value="PROTEIN FAM189A"/>
    <property type="match status" value="1"/>
</dbReference>
<comment type="subcellular location">
    <subcellularLocation>
        <location evidence="1">Membrane</location>
        <topology evidence="1">Multi-pass membrane protein</topology>
    </subcellularLocation>
</comment>
<evidence type="ECO:0000256" key="1">
    <source>
        <dbReference type="ARBA" id="ARBA00004141"/>
    </source>
</evidence>
<evidence type="ECO:0000256" key="5">
    <source>
        <dbReference type="ARBA" id="ARBA00034309"/>
    </source>
</evidence>
<dbReference type="PANTHER" id="PTHR17615:SF8">
    <property type="entry name" value="ENDOSOMAL TRANSMEMBRANE EPSIN INTERACTOR 1"/>
    <property type="match status" value="1"/>
</dbReference>
<feature type="transmembrane region" description="Helical" evidence="7">
    <location>
        <begin position="296"/>
        <end position="317"/>
    </location>
</feature>
<evidence type="ECO:0000256" key="3">
    <source>
        <dbReference type="ARBA" id="ARBA00022989"/>
    </source>
</evidence>
<feature type="compositionally biased region" description="Low complexity" evidence="6">
    <location>
        <begin position="126"/>
        <end position="141"/>
    </location>
</feature>
<feature type="region of interest" description="Disordered" evidence="6">
    <location>
        <begin position="711"/>
        <end position="731"/>
    </location>
</feature>
<keyword evidence="4 7" id="KW-0472">Membrane</keyword>
<dbReference type="AlphaFoldDB" id="A0A8M1F2K8"/>
<feature type="transmembrane region" description="Helical" evidence="7">
    <location>
        <begin position="236"/>
        <end position="260"/>
    </location>
</feature>
<dbReference type="Pfam" id="PF04103">
    <property type="entry name" value="CD20"/>
    <property type="match status" value="1"/>
</dbReference>
<proteinExistence type="inferred from homology"/>
<comment type="similarity">
    <text evidence="5">Belongs to the ENTREP family.</text>
</comment>
<organism evidence="8 9">
    <name type="scientific">Ursus maritimus</name>
    <name type="common">Polar bear</name>
    <name type="synonym">Thalarctos maritimus</name>
    <dbReference type="NCBI Taxonomy" id="29073"/>
    <lineage>
        <taxon>Eukaryota</taxon>
        <taxon>Metazoa</taxon>
        <taxon>Chordata</taxon>
        <taxon>Craniata</taxon>
        <taxon>Vertebrata</taxon>
        <taxon>Euteleostomi</taxon>
        <taxon>Mammalia</taxon>
        <taxon>Eutheria</taxon>
        <taxon>Laurasiatheria</taxon>
        <taxon>Carnivora</taxon>
        <taxon>Caniformia</taxon>
        <taxon>Ursidae</taxon>
        <taxon>Ursus</taxon>
    </lineage>
</organism>
<feature type="compositionally biased region" description="Basic and acidic residues" evidence="6">
    <location>
        <begin position="716"/>
        <end position="731"/>
    </location>
</feature>
<dbReference type="OrthoDB" id="9945596at2759"/>
<dbReference type="InterPro" id="IPR007237">
    <property type="entry name" value="CD20-like"/>
</dbReference>
<evidence type="ECO:0000256" key="4">
    <source>
        <dbReference type="ARBA" id="ARBA00023136"/>
    </source>
</evidence>
<feature type="region of interest" description="Disordered" evidence="6">
    <location>
        <begin position="525"/>
        <end position="572"/>
    </location>
</feature>
<gene>
    <name evidence="9" type="primary">FAM189A2</name>
</gene>
<feature type="compositionally biased region" description="Polar residues" evidence="6">
    <location>
        <begin position="535"/>
        <end position="551"/>
    </location>
</feature>
<feature type="transmembrane region" description="Helical" evidence="7">
    <location>
        <begin position="379"/>
        <end position="399"/>
    </location>
</feature>
<accession>A0A8M1F2K8</accession>
<feature type="region of interest" description="Disordered" evidence="6">
    <location>
        <begin position="107"/>
        <end position="141"/>
    </location>
</feature>
<feature type="region of interest" description="Disordered" evidence="6">
    <location>
        <begin position="57"/>
        <end position="81"/>
    </location>
</feature>
<dbReference type="RefSeq" id="XP_040476067.1">
    <property type="nucleotide sequence ID" value="XM_040620133.1"/>
</dbReference>
<dbReference type="GO" id="GO:0016020">
    <property type="term" value="C:membrane"/>
    <property type="evidence" value="ECO:0007669"/>
    <property type="project" value="UniProtKB-SubCell"/>
</dbReference>
<feature type="region of interest" description="Disordered" evidence="6">
    <location>
        <begin position="1"/>
        <end position="25"/>
    </location>
</feature>
<name>A0A8M1F2K8_URSMA</name>
<sequence length="742" mass="79334">MPDTAHEARQRRRSSVRARKPHASARGTYLHNWDWAPFPAPGEPARARLCPEGCGSRAARACGGESEGAPGAGRRRTPRGRWVRPAGAGAATVAAVAASGWAALISFPPPRPRGPPAVPSARRPRLGSASPPAAAGRSLPRPSMSLPVVLPGSCCPVGPGRLQRSGLAPRLPPPRAGPPAGSRWPRAALFAPVRCLCAATAVCAGVLAAPPALSSRRAAAAAAAAPGSALLPARPLLSLGLLQLILGCCMVALSFGALSLSSSPQVKNSCPFWAGSSVILSGIIGLTTWKRPMILLVNLFVLLSVVCVLLNLAGFILGCQGAQFVSSVPRCDLVDLGEGKICFCCEEFQPAKCTDKENALKLFPVQPCSAVHLLLKKVLFALCALNALTTTVCLVAAALRYLQIFAARRSCIDESQISAEEVEEHGRIPDPDDFVPPVPPPSYFATFYSCTPRMNRRMVGPDVIPLPHIYGARIKGVEVFCPLDPPPPYEAVVRQTDQEQGSSFHMPEGSEGATSPLEPICMPATQGEDIPNTPGEESTSMSTPNANQLPPTRSRRVFPPLRTRSRSDPVLHHSAERAAPVLSCEAATQTEGRPDLATVTLRRGLRSRASRCRPRSLIDYKSYMDTKLLVARFLEQSSCSMTPDIHELVENIKSVLKSDEEHMEEAITSASFLEQIMAPLQPSTARAHVPPSRRQPGFLHLRSCGDLSTFVPAGRPRAERRPPRAEAERPHSLIGVIRETVL</sequence>
<feature type="transmembrane region" description="Helical" evidence="7">
    <location>
        <begin position="82"/>
        <end position="107"/>
    </location>
</feature>
<evidence type="ECO:0000256" key="7">
    <source>
        <dbReference type="SAM" id="Phobius"/>
    </source>
</evidence>
<reference evidence="9" key="1">
    <citation type="submission" date="2025-08" db="UniProtKB">
        <authorList>
            <consortium name="RefSeq"/>
        </authorList>
    </citation>
    <scope>IDENTIFICATION</scope>
    <source>
        <tissue evidence="9">Whole blood</tissue>
    </source>
</reference>
<evidence type="ECO:0000313" key="9">
    <source>
        <dbReference type="RefSeq" id="XP_040476067.1"/>
    </source>
</evidence>
<dbReference type="InterPro" id="IPR030431">
    <property type="entry name" value="ENTREP1-3"/>
</dbReference>
<dbReference type="KEGG" id="umr:103663247"/>
<feature type="transmembrane region" description="Helical" evidence="7">
    <location>
        <begin position="272"/>
        <end position="289"/>
    </location>
</feature>
<keyword evidence="3 7" id="KW-1133">Transmembrane helix</keyword>
<feature type="compositionally biased region" description="Basic residues" evidence="6">
    <location>
        <begin position="9"/>
        <end position="23"/>
    </location>
</feature>
<evidence type="ECO:0000256" key="6">
    <source>
        <dbReference type="SAM" id="MobiDB-lite"/>
    </source>
</evidence>
<keyword evidence="2 7" id="KW-0812">Transmembrane</keyword>
<dbReference type="CTD" id="9413"/>